<proteinExistence type="predicted"/>
<comment type="caution">
    <text evidence="3">The sequence shown here is derived from an EMBL/GenBank/DDBJ whole genome shotgun (WGS) entry which is preliminary data.</text>
</comment>
<feature type="domain" description="BON" evidence="2">
    <location>
        <begin position="149"/>
        <end position="217"/>
    </location>
</feature>
<dbReference type="InterPro" id="IPR014004">
    <property type="entry name" value="Transpt-assoc_nodulatn_dom_bac"/>
</dbReference>
<dbReference type="Gene3D" id="3.30.1340.30">
    <property type="match status" value="3"/>
</dbReference>
<name>A0ABT7NAV5_9BURK</name>
<dbReference type="PANTHER" id="PTHR34606">
    <property type="entry name" value="BON DOMAIN-CONTAINING PROTEIN"/>
    <property type="match status" value="1"/>
</dbReference>
<dbReference type="InterPro" id="IPR007055">
    <property type="entry name" value="BON_dom"/>
</dbReference>
<accession>A0ABT7NAV5</accession>
<evidence type="ECO:0000313" key="4">
    <source>
        <dbReference type="Proteomes" id="UP001174908"/>
    </source>
</evidence>
<protein>
    <submittedName>
        <fullName evidence="3">BON domain-containing protein</fullName>
    </submittedName>
</protein>
<keyword evidence="4" id="KW-1185">Reference proteome</keyword>
<keyword evidence="1" id="KW-0732">Signal</keyword>
<dbReference type="Proteomes" id="UP001174908">
    <property type="component" value="Unassembled WGS sequence"/>
</dbReference>
<dbReference type="EMBL" id="JASZYV010000002">
    <property type="protein sequence ID" value="MDM0045075.1"/>
    <property type="molecule type" value="Genomic_DNA"/>
</dbReference>
<dbReference type="PROSITE" id="PS50914">
    <property type="entry name" value="BON"/>
    <property type="match status" value="3"/>
</dbReference>
<dbReference type="SMART" id="SM00749">
    <property type="entry name" value="BON"/>
    <property type="match status" value="3"/>
</dbReference>
<feature type="domain" description="BON" evidence="2">
    <location>
        <begin position="78"/>
        <end position="146"/>
    </location>
</feature>
<dbReference type="PANTHER" id="PTHR34606:SF4">
    <property type="entry name" value="OUTER MEMBRANE LIPOPROTEIN DOLP"/>
    <property type="match status" value="1"/>
</dbReference>
<dbReference type="InterPro" id="IPR051686">
    <property type="entry name" value="Lipoprotein_DolP"/>
</dbReference>
<evidence type="ECO:0000259" key="2">
    <source>
        <dbReference type="PROSITE" id="PS50914"/>
    </source>
</evidence>
<dbReference type="Pfam" id="PF04972">
    <property type="entry name" value="BON"/>
    <property type="match status" value="3"/>
</dbReference>
<reference evidence="3" key="1">
    <citation type="submission" date="2023-06" db="EMBL/GenBank/DDBJ databases">
        <authorList>
            <person name="Jiang Y."/>
            <person name="Liu Q."/>
        </authorList>
    </citation>
    <scope>NUCLEOTIDE SEQUENCE</scope>
    <source>
        <strain evidence="3">CGMCC 1.12089</strain>
    </source>
</reference>
<evidence type="ECO:0000313" key="3">
    <source>
        <dbReference type="EMBL" id="MDM0045075.1"/>
    </source>
</evidence>
<feature type="domain" description="BON" evidence="2">
    <location>
        <begin position="3"/>
        <end position="73"/>
    </location>
</feature>
<gene>
    <name evidence="3" type="ORF">QTH91_11330</name>
</gene>
<evidence type="ECO:0000256" key="1">
    <source>
        <dbReference type="ARBA" id="ARBA00022729"/>
    </source>
</evidence>
<sequence>MKSDSTLKSEVLAELSWDPIVKDAPVGVIVKDGVVTLTGHLSSHAQLSALEHAVRRVHGVRALAVEADVRLPTEHERNDTDIALAAERALEWNVLIPHEKISVRVEKACVTLGGQVEWQYQRRASEEAVRHLFGVRKVVNQIVVLPKFTPVDVRNKIEEALRRQAQREAHHIEVLVDGAEVTLRGQVHSWAERRAAEGAAWSAPGVKQVVNNLLVGLN</sequence>
<organism evidence="3 4">
    <name type="scientific">Variovorax dokdonensis</name>
    <dbReference type="NCBI Taxonomy" id="344883"/>
    <lineage>
        <taxon>Bacteria</taxon>
        <taxon>Pseudomonadati</taxon>
        <taxon>Pseudomonadota</taxon>
        <taxon>Betaproteobacteria</taxon>
        <taxon>Burkholderiales</taxon>
        <taxon>Comamonadaceae</taxon>
        <taxon>Variovorax</taxon>
    </lineage>
</organism>
<dbReference type="RefSeq" id="WP_286660178.1">
    <property type="nucleotide sequence ID" value="NZ_JASZYV010000002.1"/>
</dbReference>